<dbReference type="InterPro" id="IPR037923">
    <property type="entry name" value="HTH-like"/>
</dbReference>
<evidence type="ECO:0000313" key="5">
    <source>
        <dbReference type="EMBL" id="RKN77171.1"/>
    </source>
</evidence>
<dbReference type="PANTHER" id="PTHR43280">
    <property type="entry name" value="ARAC-FAMILY TRANSCRIPTIONAL REGULATOR"/>
    <property type="match status" value="1"/>
</dbReference>
<dbReference type="InterPro" id="IPR020449">
    <property type="entry name" value="Tscrpt_reg_AraC-type_HTH"/>
</dbReference>
<dbReference type="PANTHER" id="PTHR43280:SF2">
    <property type="entry name" value="HTH-TYPE TRANSCRIPTIONAL REGULATOR EXSA"/>
    <property type="match status" value="1"/>
</dbReference>
<dbReference type="SMART" id="SM00342">
    <property type="entry name" value="HTH_ARAC"/>
    <property type="match status" value="1"/>
</dbReference>
<dbReference type="PRINTS" id="PR00032">
    <property type="entry name" value="HTHARAC"/>
</dbReference>
<gene>
    <name evidence="5" type="ORF">D7M11_24440</name>
</gene>
<dbReference type="SUPFAM" id="SSF46689">
    <property type="entry name" value="Homeodomain-like"/>
    <property type="match status" value="2"/>
</dbReference>
<dbReference type="OrthoDB" id="345364at2"/>
<keyword evidence="6" id="KW-1185">Reference proteome</keyword>
<dbReference type="PROSITE" id="PS00041">
    <property type="entry name" value="HTH_ARAC_FAMILY_1"/>
    <property type="match status" value="1"/>
</dbReference>
<dbReference type="GO" id="GO:0043565">
    <property type="term" value="F:sequence-specific DNA binding"/>
    <property type="evidence" value="ECO:0007669"/>
    <property type="project" value="InterPro"/>
</dbReference>
<dbReference type="GO" id="GO:0003700">
    <property type="term" value="F:DNA-binding transcription factor activity"/>
    <property type="evidence" value="ECO:0007669"/>
    <property type="project" value="InterPro"/>
</dbReference>
<evidence type="ECO:0000256" key="3">
    <source>
        <dbReference type="ARBA" id="ARBA00023163"/>
    </source>
</evidence>
<evidence type="ECO:0000313" key="6">
    <source>
        <dbReference type="Proteomes" id="UP000282311"/>
    </source>
</evidence>
<comment type="caution">
    <text evidence="5">The sequence shown here is derived from an EMBL/GenBank/DDBJ whole genome shotgun (WGS) entry which is preliminary data.</text>
</comment>
<proteinExistence type="predicted"/>
<keyword evidence="2" id="KW-0238">DNA-binding</keyword>
<name>A0A3B0BX99_9BACL</name>
<dbReference type="Gene3D" id="1.10.10.60">
    <property type="entry name" value="Homeodomain-like"/>
    <property type="match status" value="2"/>
</dbReference>
<evidence type="ECO:0000256" key="1">
    <source>
        <dbReference type="ARBA" id="ARBA00023015"/>
    </source>
</evidence>
<dbReference type="PROSITE" id="PS01124">
    <property type="entry name" value="HTH_ARAC_FAMILY_2"/>
    <property type="match status" value="1"/>
</dbReference>
<dbReference type="Proteomes" id="UP000282311">
    <property type="component" value="Unassembled WGS sequence"/>
</dbReference>
<feature type="domain" description="HTH araC/xylS-type" evidence="4">
    <location>
        <begin position="170"/>
        <end position="268"/>
    </location>
</feature>
<organism evidence="5 6">
    <name type="scientific">Paenibacillus ginsengarvi</name>
    <dbReference type="NCBI Taxonomy" id="400777"/>
    <lineage>
        <taxon>Bacteria</taxon>
        <taxon>Bacillati</taxon>
        <taxon>Bacillota</taxon>
        <taxon>Bacilli</taxon>
        <taxon>Bacillales</taxon>
        <taxon>Paenibacillaceae</taxon>
        <taxon>Paenibacillus</taxon>
    </lineage>
</organism>
<evidence type="ECO:0000259" key="4">
    <source>
        <dbReference type="PROSITE" id="PS01124"/>
    </source>
</evidence>
<protein>
    <submittedName>
        <fullName evidence="5">AraC family transcriptional regulator</fullName>
    </submittedName>
</protein>
<dbReference type="InterPro" id="IPR018062">
    <property type="entry name" value="HTH_AraC-typ_CS"/>
</dbReference>
<keyword evidence="1" id="KW-0805">Transcription regulation</keyword>
<accession>A0A3B0BX99</accession>
<dbReference type="RefSeq" id="WP_120749880.1">
    <property type="nucleotide sequence ID" value="NZ_RBAH01000020.1"/>
</dbReference>
<sequence>MKTLTCEVLAAGYSHHSKPFYVKSTRGLRNYLIRFQVEGICRALVDGEVRLIVPGDLLLYKPKDQYDLRVEEERQPSGELGVTSGDYYFFCRGTWLDEWWKRMDKHRHLKLTMNEDVLHLCRQTILEQRRGKAPAKEMAEYYLRLLCLTIERASHEHRRGSGKGRSFLAYEMKRYIEENALSPVKLEDVASHVGLSVSRAVHLFKSVFDQSIMQYVQQIRLSAARERILFSKMSLEQIAEMCGFNSYTYFYRVFRARYGTSPKEYRAGEWNNLID</sequence>
<dbReference type="EMBL" id="RBAH01000020">
    <property type="protein sequence ID" value="RKN77171.1"/>
    <property type="molecule type" value="Genomic_DNA"/>
</dbReference>
<keyword evidence="3" id="KW-0804">Transcription</keyword>
<dbReference type="SUPFAM" id="SSF51215">
    <property type="entry name" value="Regulatory protein AraC"/>
    <property type="match status" value="1"/>
</dbReference>
<reference evidence="5 6" key="1">
    <citation type="journal article" date="2007" name="Int. J. Syst. Evol. Microbiol.">
        <title>Paenibacillus ginsengarvi sp. nov., isolated from soil from ginseng cultivation.</title>
        <authorList>
            <person name="Yoon M.H."/>
            <person name="Ten L.N."/>
            <person name="Im W.T."/>
        </authorList>
    </citation>
    <scope>NUCLEOTIDE SEQUENCE [LARGE SCALE GENOMIC DNA]</scope>
    <source>
        <strain evidence="5 6">KCTC 13059</strain>
    </source>
</reference>
<dbReference type="Pfam" id="PF12833">
    <property type="entry name" value="HTH_18"/>
    <property type="match status" value="1"/>
</dbReference>
<dbReference type="InterPro" id="IPR009057">
    <property type="entry name" value="Homeodomain-like_sf"/>
</dbReference>
<dbReference type="AlphaFoldDB" id="A0A3B0BX99"/>
<evidence type="ECO:0000256" key="2">
    <source>
        <dbReference type="ARBA" id="ARBA00023125"/>
    </source>
</evidence>
<dbReference type="InterPro" id="IPR018060">
    <property type="entry name" value="HTH_AraC"/>
</dbReference>